<dbReference type="Pfam" id="PF02225">
    <property type="entry name" value="PA"/>
    <property type="match status" value="1"/>
</dbReference>
<dbReference type="SUPFAM" id="SSF52025">
    <property type="entry name" value="PA domain"/>
    <property type="match status" value="1"/>
</dbReference>
<dbReference type="PRINTS" id="PR00723">
    <property type="entry name" value="SUBTILISIN"/>
</dbReference>
<dbReference type="InterPro" id="IPR046450">
    <property type="entry name" value="PA_dom_sf"/>
</dbReference>
<dbReference type="PROSITE" id="PS51892">
    <property type="entry name" value="SUBTILASE"/>
    <property type="match status" value="1"/>
</dbReference>
<dbReference type="InterPro" id="IPR015500">
    <property type="entry name" value="Peptidase_S8_subtilisin-rel"/>
</dbReference>
<dbReference type="Gene3D" id="3.50.30.30">
    <property type="match status" value="1"/>
</dbReference>
<dbReference type="Proteomes" id="UP001473302">
    <property type="component" value="Unassembled WGS sequence"/>
</dbReference>
<evidence type="ECO:0000256" key="10">
    <source>
        <dbReference type="SAM" id="SignalP"/>
    </source>
</evidence>
<comment type="similarity">
    <text evidence="1 7 8">Belongs to the peptidase S8 family.</text>
</comment>
<evidence type="ECO:0000313" key="14">
    <source>
        <dbReference type="EMBL" id="GAA5809908.1"/>
    </source>
</evidence>
<evidence type="ECO:0000256" key="1">
    <source>
        <dbReference type="ARBA" id="ARBA00011073"/>
    </source>
</evidence>
<feature type="active site" description="Charge relay system" evidence="7">
    <location>
        <position position="197"/>
    </location>
</feature>
<dbReference type="PROSITE" id="PS00137">
    <property type="entry name" value="SUBTILASE_HIS"/>
    <property type="match status" value="1"/>
</dbReference>
<keyword evidence="15" id="KW-1185">Reference proteome</keyword>
<evidence type="ECO:0000259" key="11">
    <source>
        <dbReference type="Pfam" id="PF00082"/>
    </source>
</evidence>
<dbReference type="InterPro" id="IPR023827">
    <property type="entry name" value="Peptidase_S8_Asp-AS"/>
</dbReference>
<evidence type="ECO:0000256" key="7">
    <source>
        <dbReference type="PROSITE-ProRule" id="PRU01240"/>
    </source>
</evidence>
<evidence type="ECO:0000256" key="3">
    <source>
        <dbReference type="ARBA" id="ARBA00022670"/>
    </source>
</evidence>
<dbReference type="PROSITE" id="PS00138">
    <property type="entry name" value="SUBTILASE_SER"/>
    <property type="match status" value="1"/>
</dbReference>
<organism evidence="14 15">
    <name type="scientific">Mucor flavus</name>
    <dbReference type="NCBI Taxonomy" id="439312"/>
    <lineage>
        <taxon>Eukaryota</taxon>
        <taxon>Fungi</taxon>
        <taxon>Fungi incertae sedis</taxon>
        <taxon>Mucoromycota</taxon>
        <taxon>Mucoromycotina</taxon>
        <taxon>Mucoromycetes</taxon>
        <taxon>Mucorales</taxon>
        <taxon>Mucorineae</taxon>
        <taxon>Mucoraceae</taxon>
        <taxon>Mucor</taxon>
    </lineage>
</organism>
<feature type="chain" id="PRO_5046022536" evidence="10">
    <location>
        <begin position="16"/>
        <end position="869"/>
    </location>
</feature>
<feature type="domain" description="PA" evidence="12">
    <location>
        <begin position="361"/>
        <end position="414"/>
    </location>
</feature>
<evidence type="ECO:0000313" key="15">
    <source>
        <dbReference type="Proteomes" id="UP001473302"/>
    </source>
</evidence>
<feature type="domain" description="C5a peptidase/Subtilisin-like protease SBT2-like Fn3-like" evidence="13">
    <location>
        <begin position="584"/>
        <end position="699"/>
    </location>
</feature>
<dbReference type="PANTHER" id="PTHR43399">
    <property type="entry name" value="SUBTILISIN-RELATED"/>
    <property type="match status" value="1"/>
</dbReference>
<sequence>MLLLVLLLCIPTTSGLHHKRLSRHYLVELYETNPNATTEFIDSFHTLFDVHRIISHRFLQAVSIEMKDNLTISSLHTHLTVKSISPIQIIHRADSAPALHNLIPVQVGLVSPHRLSQVDKVHHQLKLTGQGIFIGLIDSGVDYHHPALGGGFGPGFKVIAGYDFVGDHWNSSDPNSKPKPNGDPLDNCGKSSGATGHGTHVSGIIAGFDNFTGVAPLAKLGMWRVFSCQGSARSDVVLAAMLMAFDAGVDIISMSLGSDIPWSAPHNIQTKLISKISASGVSVVISAGNTGAKGAFTTSTPGNVVSAFEVASVNNAYNLFDGSFTATSIPTPIGFNFVRGSNLTMEDGYVAVSYNGKGSLESDACRPEFISDRVQGKIALVKRGDCSFSTKINHLASKGAIGAIVYDNIDQPPTTILLSHASIAVYVISLQDGQFISDYSKNSQTMFLRFSISTLLLTSKYAATVSAFSSTGPTAELDFKPNIAAVGQLVYSTLPSYLGSWGIKQGTSMACPYVAGSIALYLEYHGKNKTSRNQVHQKFQNFALETSINNNTSGYLDSPLSQGAGFIQVYDTILETTHVTPSEISFNDTFTANYRTKNLTITNYGLHSVSYRIFNNVSVSLSSYNRSALGYAYLGSTLKTFNYAKLEFSADQVLLLAGQSQTIQVSVYPPATDPKDHIMYGGFIQFKSMNHTKDIHVPYFGIVGNQRELPIIDKNGCSIQNNATNITYDISESIVYDLAAKSSSHRRSSVLIHLKLLTPTLVLKGELLNGTTTRNILGYAFPPLAYLQRDFVNDTNPRSPVVWSGQYFKSIPYDVLAYSEENIPEVPQELYITVKPGNYSIKISALKQFGNMKNEQDWESFIIGPLIVI</sequence>
<evidence type="ECO:0000256" key="8">
    <source>
        <dbReference type="RuleBase" id="RU003355"/>
    </source>
</evidence>
<proteinExistence type="inferred from homology"/>
<evidence type="ECO:0000256" key="9">
    <source>
        <dbReference type="SAM" id="MobiDB-lite"/>
    </source>
</evidence>
<evidence type="ECO:0000259" key="13">
    <source>
        <dbReference type="Pfam" id="PF06280"/>
    </source>
</evidence>
<dbReference type="Pfam" id="PF00082">
    <property type="entry name" value="Peptidase_S8"/>
    <property type="match status" value="1"/>
</dbReference>
<evidence type="ECO:0000256" key="5">
    <source>
        <dbReference type="ARBA" id="ARBA00022801"/>
    </source>
</evidence>
<dbReference type="Gene3D" id="2.60.40.10">
    <property type="entry name" value="Immunoglobulins"/>
    <property type="match status" value="1"/>
</dbReference>
<dbReference type="InterPro" id="IPR003137">
    <property type="entry name" value="PA_domain"/>
</dbReference>
<feature type="active site" description="Charge relay system" evidence="7">
    <location>
        <position position="138"/>
    </location>
</feature>
<dbReference type="InterPro" id="IPR000209">
    <property type="entry name" value="Peptidase_S8/S53_dom"/>
</dbReference>
<evidence type="ECO:0000256" key="4">
    <source>
        <dbReference type="ARBA" id="ARBA00022729"/>
    </source>
</evidence>
<dbReference type="PANTHER" id="PTHR43399:SF4">
    <property type="entry name" value="CELL WALL-ASSOCIATED PROTEASE"/>
    <property type="match status" value="1"/>
</dbReference>
<evidence type="ECO:0000259" key="12">
    <source>
        <dbReference type="Pfam" id="PF02225"/>
    </source>
</evidence>
<dbReference type="InterPro" id="IPR034187">
    <property type="entry name" value="Peptidases_S8_5"/>
</dbReference>
<keyword evidence="4 10" id="KW-0732">Signal</keyword>
<feature type="region of interest" description="Disordered" evidence="9">
    <location>
        <begin position="170"/>
        <end position="193"/>
    </location>
</feature>
<feature type="signal peptide" evidence="10">
    <location>
        <begin position="1"/>
        <end position="15"/>
    </location>
</feature>
<accession>A0ABP9YST9</accession>
<evidence type="ECO:0000256" key="6">
    <source>
        <dbReference type="ARBA" id="ARBA00022825"/>
    </source>
</evidence>
<dbReference type="CDD" id="cd07489">
    <property type="entry name" value="Peptidases_S8_5"/>
    <property type="match status" value="1"/>
</dbReference>
<dbReference type="EMBL" id="BAABUK010000006">
    <property type="protein sequence ID" value="GAA5809908.1"/>
    <property type="molecule type" value="Genomic_DNA"/>
</dbReference>
<dbReference type="InterPro" id="IPR022398">
    <property type="entry name" value="Peptidase_S8_His-AS"/>
</dbReference>
<dbReference type="InterPro" id="IPR013783">
    <property type="entry name" value="Ig-like_fold"/>
</dbReference>
<dbReference type="InterPro" id="IPR023828">
    <property type="entry name" value="Peptidase_S8_Ser-AS"/>
</dbReference>
<keyword evidence="6 7" id="KW-0720">Serine protease</keyword>
<dbReference type="InterPro" id="IPR010435">
    <property type="entry name" value="C5a/SBT2-like_Fn3"/>
</dbReference>
<comment type="caution">
    <text evidence="14">The sequence shown here is derived from an EMBL/GenBank/DDBJ whole genome shotgun (WGS) entry which is preliminary data.</text>
</comment>
<keyword evidence="2" id="KW-0964">Secreted</keyword>
<dbReference type="InterPro" id="IPR036852">
    <property type="entry name" value="Peptidase_S8/S53_dom_sf"/>
</dbReference>
<dbReference type="PROSITE" id="PS00136">
    <property type="entry name" value="SUBTILASE_ASP"/>
    <property type="match status" value="1"/>
</dbReference>
<protein>
    <submittedName>
        <fullName evidence="14">Uncharacterized protein</fullName>
    </submittedName>
</protein>
<reference evidence="14 15" key="1">
    <citation type="submission" date="2024-04" db="EMBL/GenBank/DDBJ databases">
        <title>genome sequences of Mucor flavus KT1a and Helicostylum pulchrum KT1b strains isolated from the surface of a dry-aged beef.</title>
        <authorList>
            <person name="Toyotome T."/>
            <person name="Hosono M."/>
            <person name="Torimaru M."/>
            <person name="Fukuda K."/>
            <person name="Mikami N."/>
        </authorList>
    </citation>
    <scope>NUCLEOTIDE SEQUENCE [LARGE SCALE GENOMIC DNA]</scope>
    <source>
        <strain evidence="14 15">KT1a</strain>
    </source>
</reference>
<dbReference type="Gene3D" id="3.40.50.200">
    <property type="entry name" value="Peptidase S8/S53 domain"/>
    <property type="match status" value="1"/>
</dbReference>
<dbReference type="InterPro" id="IPR051048">
    <property type="entry name" value="Peptidase_S8/S53_subtilisin"/>
</dbReference>
<dbReference type="SUPFAM" id="SSF52743">
    <property type="entry name" value="Subtilisin-like"/>
    <property type="match status" value="1"/>
</dbReference>
<name>A0ABP9YST9_9FUNG</name>
<feature type="domain" description="Peptidase S8/S53" evidence="11">
    <location>
        <begin position="129"/>
        <end position="551"/>
    </location>
</feature>
<evidence type="ECO:0000256" key="2">
    <source>
        <dbReference type="ARBA" id="ARBA00022525"/>
    </source>
</evidence>
<feature type="active site" description="Charge relay system" evidence="7">
    <location>
        <position position="508"/>
    </location>
</feature>
<keyword evidence="5 7" id="KW-0378">Hydrolase</keyword>
<dbReference type="Pfam" id="PF06280">
    <property type="entry name" value="fn3_5"/>
    <property type="match status" value="1"/>
</dbReference>
<keyword evidence="3 7" id="KW-0645">Protease</keyword>
<gene>
    <name evidence="14" type="ORF">MFLAVUS_003323</name>
</gene>